<dbReference type="EMBL" id="CAVMJV010000088">
    <property type="protein sequence ID" value="CAK5091596.1"/>
    <property type="molecule type" value="Genomic_DNA"/>
</dbReference>
<evidence type="ECO:0000313" key="2">
    <source>
        <dbReference type="Proteomes" id="UP001497535"/>
    </source>
</evidence>
<reference evidence="1" key="1">
    <citation type="submission" date="2023-11" db="EMBL/GenBank/DDBJ databases">
        <authorList>
            <person name="Poullet M."/>
        </authorList>
    </citation>
    <scope>NUCLEOTIDE SEQUENCE</scope>
    <source>
        <strain evidence="1">E1834</strain>
    </source>
</reference>
<gene>
    <name evidence="1" type="ORF">MENTE1834_LOCUS39438</name>
</gene>
<sequence>MYRKLYLLLDQTPPVPFSPPSPSPPPSKSRSPSPLTETMRVVKGETSSRQSYQRSAKGNVSILEASPEGKYIVIENTHRSKEENIGEWKLKRRIDGKRDIVYTLPHNFVLRPMARLKIWARNQGGLHAPPDQLVYDGEESFGVGSNVHTILYNKEGEERAACIQRSSQTAA</sequence>
<evidence type="ECO:0000313" key="1">
    <source>
        <dbReference type="EMBL" id="CAK5091596.1"/>
    </source>
</evidence>
<dbReference type="Proteomes" id="UP001497535">
    <property type="component" value="Unassembled WGS sequence"/>
</dbReference>
<accession>A0ACB1AJA1</accession>
<proteinExistence type="predicted"/>
<keyword evidence="2" id="KW-1185">Reference proteome</keyword>
<comment type="caution">
    <text evidence="1">The sequence shown here is derived from an EMBL/GenBank/DDBJ whole genome shotgun (WGS) entry which is preliminary data.</text>
</comment>
<protein>
    <submittedName>
        <fullName evidence="1">Uncharacterized protein</fullName>
    </submittedName>
</protein>
<name>A0ACB1AJA1_MELEN</name>
<organism evidence="1 2">
    <name type="scientific">Meloidogyne enterolobii</name>
    <name type="common">Root-knot nematode worm</name>
    <name type="synonym">Meloidogyne mayaguensis</name>
    <dbReference type="NCBI Taxonomy" id="390850"/>
    <lineage>
        <taxon>Eukaryota</taxon>
        <taxon>Metazoa</taxon>
        <taxon>Ecdysozoa</taxon>
        <taxon>Nematoda</taxon>
        <taxon>Chromadorea</taxon>
        <taxon>Rhabditida</taxon>
        <taxon>Tylenchina</taxon>
        <taxon>Tylenchomorpha</taxon>
        <taxon>Tylenchoidea</taxon>
        <taxon>Meloidogynidae</taxon>
        <taxon>Meloidogyninae</taxon>
        <taxon>Meloidogyne</taxon>
    </lineage>
</organism>